<dbReference type="EMBL" id="HBFQ01031722">
    <property type="protein sequence ID" value="CAD8847980.1"/>
    <property type="molecule type" value="Transcribed_RNA"/>
</dbReference>
<keyword evidence="1" id="KW-0812">Transmembrane</keyword>
<name>A0A7S1ABE0_NOCSC</name>
<accession>A0A7S1ABE0</accession>
<evidence type="ECO:0000313" key="2">
    <source>
        <dbReference type="EMBL" id="CAD8847980.1"/>
    </source>
</evidence>
<keyword evidence="1" id="KW-1133">Transmembrane helix</keyword>
<proteinExistence type="predicted"/>
<dbReference type="AlphaFoldDB" id="A0A7S1ABE0"/>
<evidence type="ECO:0000256" key="1">
    <source>
        <dbReference type="SAM" id="Phobius"/>
    </source>
</evidence>
<organism evidence="2">
    <name type="scientific">Noctiluca scintillans</name>
    <name type="common">Sea sparkle</name>
    <name type="synonym">Red tide dinoflagellate</name>
    <dbReference type="NCBI Taxonomy" id="2966"/>
    <lineage>
        <taxon>Eukaryota</taxon>
        <taxon>Sar</taxon>
        <taxon>Alveolata</taxon>
        <taxon>Dinophyceae</taxon>
        <taxon>Noctilucales</taxon>
        <taxon>Noctilucaceae</taxon>
        <taxon>Noctiluca</taxon>
    </lineage>
</organism>
<reference evidence="2" key="1">
    <citation type="submission" date="2021-01" db="EMBL/GenBank/DDBJ databases">
        <authorList>
            <person name="Corre E."/>
            <person name="Pelletier E."/>
            <person name="Niang G."/>
            <person name="Scheremetjew M."/>
            <person name="Finn R."/>
            <person name="Kale V."/>
            <person name="Holt S."/>
            <person name="Cochrane G."/>
            <person name="Meng A."/>
            <person name="Brown T."/>
            <person name="Cohen L."/>
        </authorList>
    </citation>
    <scope>NUCLEOTIDE SEQUENCE</scope>
</reference>
<feature type="transmembrane region" description="Helical" evidence="1">
    <location>
        <begin position="155"/>
        <end position="173"/>
    </location>
</feature>
<gene>
    <name evidence="2" type="ORF">NSCI0253_LOCUS22330</name>
</gene>
<sequence length="186" mass="21152">MVDQLSSTLKQLNKENRKQALLISVGKARASKNFCKGTFPAVLADEWWYHWKVRPRDVVVLRRNGERTWQPYCQFSMNSGPDILKIVAPLLRQTSEEASQQEEEAKVMSLMLVSENVSSELRNTSKVEEVLEFAVAGNASVKMEFLQSQAKTSSTVTRIMLVMLGAGSLIWMVRRILKKRARSHLP</sequence>
<keyword evidence="1" id="KW-0472">Membrane</keyword>
<protein>
    <submittedName>
        <fullName evidence="2">Uncharacterized protein</fullName>
    </submittedName>
</protein>